<name>A0A941AQA9_9GAMM</name>
<dbReference type="PANTHER" id="PTHR42791:SF1">
    <property type="entry name" value="N-ACETYLTRANSFERASE DOMAIN-CONTAINING PROTEIN"/>
    <property type="match status" value="1"/>
</dbReference>
<dbReference type="InterPro" id="IPR000182">
    <property type="entry name" value="GNAT_dom"/>
</dbReference>
<dbReference type="RefSeq" id="WP_210534689.1">
    <property type="nucleotide sequence ID" value="NZ_JAGKTC010000001.1"/>
</dbReference>
<dbReference type="Pfam" id="PF00583">
    <property type="entry name" value="Acetyltransf_1"/>
    <property type="match status" value="1"/>
</dbReference>
<gene>
    <name evidence="2" type="ORF">J5837_00060</name>
</gene>
<dbReference type="InterPro" id="IPR016181">
    <property type="entry name" value="Acyl_CoA_acyltransferase"/>
</dbReference>
<keyword evidence="2" id="KW-0012">Acyltransferase</keyword>
<keyword evidence="2" id="KW-0808">Transferase</keyword>
<evidence type="ECO:0000313" key="3">
    <source>
        <dbReference type="Proteomes" id="UP000673447"/>
    </source>
</evidence>
<dbReference type="SUPFAM" id="SSF55729">
    <property type="entry name" value="Acyl-CoA N-acyltransferases (Nat)"/>
    <property type="match status" value="1"/>
</dbReference>
<keyword evidence="3" id="KW-1185">Reference proteome</keyword>
<dbReference type="PROSITE" id="PS51186">
    <property type="entry name" value="GNAT"/>
    <property type="match status" value="1"/>
</dbReference>
<reference evidence="2" key="1">
    <citation type="journal article" date="2016" name="Int. J. Syst. Evol. Microbiol.">
        <title>Pseudoxanthomonas helianthi sp. nov., isolated from roots of Jerusalem artichoke (Helianthus tuberosus).</title>
        <authorList>
            <person name="Kittiwongwattana C."/>
            <person name="Thawai C."/>
        </authorList>
    </citation>
    <scope>NUCLEOTIDE SEQUENCE</scope>
    <source>
        <strain evidence="2">110414</strain>
    </source>
</reference>
<comment type="caution">
    <text evidence="2">The sequence shown here is derived from an EMBL/GenBank/DDBJ whole genome shotgun (WGS) entry which is preliminary data.</text>
</comment>
<reference evidence="2" key="2">
    <citation type="submission" date="2021-03" db="EMBL/GenBank/DDBJ databases">
        <authorList>
            <person name="Cao W."/>
        </authorList>
    </citation>
    <scope>NUCLEOTIDE SEQUENCE</scope>
    <source>
        <strain evidence="2">110414</strain>
    </source>
</reference>
<evidence type="ECO:0000259" key="1">
    <source>
        <dbReference type="PROSITE" id="PS51186"/>
    </source>
</evidence>
<dbReference type="GO" id="GO:0016747">
    <property type="term" value="F:acyltransferase activity, transferring groups other than amino-acyl groups"/>
    <property type="evidence" value="ECO:0007669"/>
    <property type="project" value="InterPro"/>
</dbReference>
<dbReference type="InterPro" id="IPR052523">
    <property type="entry name" value="Trichothecene_AcTrans"/>
</dbReference>
<dbReference type="CDD" id="cd04301">
    <property type="entry name" value="NAT_SF"/>
    <property type="match status" value="1"/>
</dbReference>
<dbReference type="PANTHER" id="PTHR42791">
    <property type="entry name" value="GNAT FAMILY ACETYLTRANSFERASE"/>
    <property type="match status" value="1"/>
</dbReference>
<accession>A0A941AQA9</accession>
<dbReference type="AlphaFoldDB" id="A0A941AQA9"/>
<sequence>MTNHTLGTATVSDEASFVAVMTLAFSADPAARWTWPDPGQYLRHFPDLVKALGGKALSHGGACHVDSYAGAAMWLPPGVGPDEDELADLLQRTGHGPVQKDLSALFEQMARYHPQEPHWFLPFIGVDPFRQGQGYGAALMRHALVPCDRDGALAYLESSNPRNIPFYERHGFELLGTIQAGTSPPIFPMLRKPRRTQA</sequence>
<proteinExistence type="predicted"/>
<dbReference type="EC" id="2.3.1.-" evidence="2"/>
<dbReference type="Proteomes" id="UP000673447">
    <property type="component" value="Unassembled WGS sequence"/>
</dbReference>
<feature type="domain" description="N-acetyltransferase" evidence="1">
    <location>
        <begin position="52"/>
        <end position="194"/>
    </location>
</feature>
<organism evidence="2 3">
    <name type="scientific">Pseudoxanthomonas helianthi</name>
    <dbReference type="NCBI Taxonomy" id="1453541"/>
    <lineage>
        <taxon>Bacteria</taxon>
        <taxon>Pseudomonadati</taxon>
        <taxon>Pseudomonadota</taxon>
        <taxon>Gammaproteobacteria</taxon>
        <taxon>Lysobacterales</taxon>
        <taxon>Lysobacteraceae</taxon>
        <taxon>Pseudoxanthomonas</taxon>
    </lineage>
</organism>
<protein>
    <submittedName>
        <fullName evidence="2">GNAT family N-acetyltransferase</fullName>
        <ecNumber evidence="2">2.3.1.-</ecNumber>
    </submittedName>
</protein>
<dbReference type="EMBL" id="JAGKTC010000001">
    <property type="protein sequence ID" value="MBP3982799.1"/>
    <property type="molecule type" value="Genomic_DNA"/>
</dbReference>
<evidence type="ECO:0000313" key="2">
    <source>
        <dbReference type="EMBL" id="MBP3982799.1"/>
    </source>
</evidence>
<dbReference type="Gene3D" id="3.40.630.30">
    <property type="match status" value="1"/>
</dbReference>